<protein>
    <submittedName>
        <fullName evidence="1">Uncharacterized protein</fullName>
    </submittedName>
</protein>
<dbReference type="EMBL" id="VSSQ01096851">
    <property type="protein sequence ID" value="MPN40444.1"/>
    <property type="molecule type" value="Genomic_DNA"/>
</dbReference>
<sequence length="81" mass="9200">MTAYPYLEFGHINGITRQISPTQERGSYLVEVQIGEKLVTSSKKELQMSGNLSATAEIITENRRLIERIFAPIKKLSLFSR</sequence>
<evidence type="ECO:0000313" key="1">
    <source>
        <dbReference type="EMBL" id="MPN40444.1"/>
    </source>
</evidence>
<reference evidence="1" key="1">
    <citation type="submission" date="2019-08" db="EMBL/GenBank/DDBJ databases">
        <authorList>
            <person name="Kucharzyk K."/>
            <person name="Murdoch R.W."/>
            <person name="Higgins S."/>
            <person name="Loffler F."/>
        </authorList>
    </citation>
    <scope>NUCLEOTIDE SEQUENCE</scope>
</reference>
<organism evidence="1">
    <name type="scientific">bioreactor metagenome</name>
    <dbReference type="NCBI Taxonomy" id="1076179"/>
    <lineage>
        <taxon>unclassified sequences</taxon>
        <taxon>metagenomes</taxon>
        <taxon>ecological metagenomes</taxon>
    </lineage>
</organism>
<comment type="caution">
    <text evidence="1">The sequence shown here is derived from an EMBL/GenBank/DDBJ whole genome shotgun (WGS) entry which is preliminary data.</text>
</comment>
<name>A0A645HW87_9ZZZZ</name>
<proteinExistence type="predicted"/>
<dbReference type="AlphaFoldDB" id="A0A645HW87"/>
<accession>A0A645HW87</accession>
<gene>
    <name evidence="1" type="ORF">SDC9_187981</name>
</gene>